<feature type="region of interest" description="Disordered" evidence="1">
    <location>
        <begin position="246"/>
        <end position="270"/>
    </location>
</feature>
<keyword evidence="4" id="KW-1185">Reference proteome</keyword>
<accession>A0A7W6RBQ3</accession>
<dbReference type="RefSeq" id="WP_184043061.1">
    <property type="nucleotide sequence ID" value="NZ_JACIGK010000006.1"/>
</dbReference>
<comment type="caution">
    <text evidence="3">The sequence shown here is derived from an EMBL/GenBank/DDBJ whole genome shotgun (WGS) entry which is preliminary data.</text>
</comment>
<protein>
    <recommendedName>
        <fullName evidence="2">6-hydroxymethylpterin diphosphokinase MptE-like domain-containing protein</fullName>
    </recommendedName>
</protein>
<evidence type="ECO:0000259" key="2">
    <source>
        <dbReference type="Pfam" id="PF01973"/>
    </source>
</evidence>
<name>A0A7W6RBQ3_9PROT</name>
<dbReference type="Proteomes" id="UP000554286">
    <property type="component" value="Unassembled WGS sequence"/>
</dbReference>
<reference evidence="3 4" key="1">
    <citation type="submission" date="2020-08" db="EMBL/GenBank/DDBJ databases">
        <title>Genome sequencing of Purple Non-Sulfur Bacteria from various extreme environments.</title>
        <authorList>
            <person name="Mayer M."/>
        </authorList>
    </citation>
    <scope>NUCLEOTIDE SEQUENCE [LARGE SCALE GENOMIC DNA]</scope>
    <source>
        <strain evidence="3 4">JA131</strain>
    </source>
</reference>
<dbReference type="AlphaFoldDB" id="A0A7W6RBQ3"/>
<gene>
    <name evidence="3" type="ORF">GGD89_001056</name>
</gene>
<feature type="compositionally biased region" description="Low complexity" evidence="1">
    <location>
        <begin position="261"/>
        <end position="270"/>
    </location>
</feature>
<dbReference type="Pfam" id="PF01973">
    <property type="entry name" value="MptE-like"/>
    <property type="match status" value="1"/>
</dbReference>
<organism evidence="3 4">
    <name type="scientific">Roseospira visakhapatnamensis</name>
    <dbReference type="NCBI Taxonomy" id="390880"/>
    <lineage>
        <taxon>Bacteria</taxon>
        <taxon>Pseudomonadati</taxon>
        <taxon>Pseudomonadota</taxon>
        <taxon>Alphaproteobacteria</taxon>
        <taxon>Rhodospirillales</taxon>
        <taxon>Rhodospirillaceae</taxon>
        <taxon>Roseospira</taxon>
    </lineage>
</organism>
<proteinExistence type="predicted"/>
<feature type="domain" description="6-hydroxymethylpterin diphosphokinase MptE-like" evidence="2">
    <location>
        <begin position="16"/>
        <end position="169"/>
    </location>
</feature>
<dbReference type="EMBL" id="JACIGK010000006">
    <property type="protein sequence ID" value="MBB4265437.1"/>
    <property type="molecule type" value="Genomic_DNA"/>
</dbReference>
<dbReference type="InterPro" id="IPR002826">
    <property type="entry name" value="MptE-like"/>
</dbReference>
<evidence type="ECO:0000313" key="4">
    <source>
        <dbReference type="Proteomes" id="UP000554286"/>
    </source>
</evidence>
<sequence>MATRADLVRGRPRRLADLAGRVAGRRAFIVGNGPSLAAMDLAPLAGEITFAFNGAWRLRESLVPTIHMVEDRLVAEEEAAHLAALDPATLLVLPTDHADVSPPAPGRLHVPVDWSYYDPLRPPREPGFTTNAAAGRLHAGQSVAYLALQVAFVMGCDPVVLLGIDLDYRLPASARVAGPVVTSTAADPNHFDPAYFGPGRRWHLPKTDRMLVAFRRAARVYAEHGRRLVNATPGGRLTGVPRLAYTAATADRPRPARRQRQATSAQAPTA</sequence>
<evidence type="ECO:0000313" key="3">
    <source>
        <dbReference type="EMBL" id="MBB4265437.1"/>
    </source>
</evidence>
<evidence type="ECO:0000256" key="1">
    <source>
        <dbReference type="SAM" id="MobiDB-lite"/>
    </source>
</evidence>